<evidence type="ECO:0000256" key="1">
    <source>
        <dbReference type="ARBA" id="ARBA00004173"/>
    </source>
</evidence>
<proteinExistence type="predicted"/>
<evidence type="ECO:0000259" key="7">
    <source>
        <dbReference type="Pfam" id="PF04937"/>
    </source>
</evidence>
<dbReference type="GO" id="GO:0005739">
    <property type="term" value="C:mitochondrion"/>
    <property type="evidence" value="ECO:0007669"/>
    <property type="project" value="UniProtKB-SubCell"/>
</dbReference>
<dbReference type="Pfam" id="PF04937">
    <property type="entry name" value="DUF659"/>
    <property type="match status" value="1"/>
</dbReference>
<name>A0A2U1M578_ARTAN</name>
<dbReference type="PANTHER" id="PTHR28018">
    <property type="entry name" value="RESPIRATORY SUPERCOMPLEX FACTOR 2, MITOCHONDRIAL"/>
    <property type="match status" value="1"/>
</dbReference>
<comment type="subcellular location">
    <subcellularLocation>
        <location evidence="1">Mitochondrion</location>
    </subcellularLocation>
</comment>
<evidence type="ECO:0000256" key="2">
    <source>
        <dbReference type="ARBA" id="ARBA00022692"/>
    </source>
</evidence>
<dbReference type="STRING" id="35608.A0A2U1M578"/>
<dbReference type="EMBL" id="PKPP01006478">
    <property type="protein sequence ID" value="PWA56374.1"/>
    <property type="molecule type" value="Genomic_DNA"/>
</dbReference>
<dbReference type="Pfam" id="PF04588">
    <property type="entry name" value="HIG_1_N"/>
    <property type="match status" value="1"/>
</dbReference>
<evidence type="ECO:0000313" key="8">
    <source>
        <dbReference type="EMBL" id="PWA56374.1"/>
    </source>
</evidence>
<evidence type="ECO:0000313" key="9">
    <source>
        <dbReference type="Proteomes" id="UP000245207"/>
    </source>
</evidence>
<evidence type="ECO:0000259" key="6">
    <source>
        <dbReference type="Pfam" id="PF04588"/>
    </source>
</evidence>
<accession>A0A2U1M578</accession>
<dbReference type="GO" id="GO:0033617">
    <property type="term" value="P:mitochondrial respiratory chain complex IV assembly"/>
    <property type="evidence" value="ECO:0007669"/>
    <property type="project" value="TreeGrafter"/>
</dbReference>
<feature type="domain" description="HIG1" evidence="6">
    <location>
        <begin position="15"/>
        <end position="52"/>
    </location>
</feature>
<dbReference type="InterPro" id="IPR007021">
    <property type="entry name" value="DUF659"/>
</dbReference>
<gene>
    <name evidence="8" type="ORF">CTI12_AA413990</name>
</gene>
<reference evidence="8 9" key="1">
    <citation type="journal article" date="2018" name="Mol. Plant">
        <title>The genome of Artemisia annua provides insight into the evolution of Asteraceae family and artemisinin biosynthesis.</title>
        <authorList>
            <person name="Shen Q."/>
            <person name="Zhang L."/>
            <person name="Liao Z."/>
            <person name="Wang S."/>
            <person name="Yan T."/>
            <person name="Shi P."/>
            <person name="Liu M."/>
            <person name="Fu X."/>
            <person name="Pan Q."/>
            <person name="Wang Y."/>
            <person name="Lv Z."/>
            <person name="Lu X."/>
            <person name="Zhang F."/>
            <person name="Jiang W."/>
            <person name="Ma Y."/>
            <person name="Chen M."/>
            <person name="Hao X."/>
            <person name="Li L."/>
            <person name="Tang Y."/>
            <person name="Lv G."/>
            <person name="Zhou Y."/>
            <person name="Sun X."/>
            <person name="Brodelius P.E."/>
            <person name="Rose J.K.C."/>
            <person name="Tang K."/>
        </authorList>
    </citation>
    <scope>NUCLEOTIDE SEQUENCE [LARGE SCALE GENOMIC DNA]</scope>
    <source>
        <strain evidence="9">cv. Huhao1</strain>
        <tissue evidence="8">Leaf</tissue>
    </source>
</reference>
<keyword evidence="4 5" id="KW-0472">Membrane</keyword>
<comment type="caution">
    <text evidence="8">The sequence shown here is derived from an EMBL/GenBank/DDBJ whole genome shotgun (WGS) entry which is preliminary data.</text>
</comment>
<feature type="transmembrane region" description="Helical" evidence="5">
    <location>
        <begin position="21"/>
        <end position="38"/>
    </location>
</feature>
<evidence type="ECO:0000256" key="3">
    <source>
        <dbReference type="ARBA" id="ARBA00022989"/>
    </source>
</evidence>
<organism evidence="8 9">
    <name type="scientific">Artemisia annua</name>
    <name type="common">Sweet wormwood</name>
    <dbReference type="NCBI Taxonomy" id="35608"/>
    <lineage>
        <taxon>Eukaryota</taxon>
        <taxon>Viridiplantae</taxon>
        <taxon>Streptophyta</taxon>
        <taxon>Embryophyta</taxon>
        <taxon>Tracheophyta</taxon>
        <taxon>Spermatophyta</taxon>
        <taxon>Magnoliopsida</taxon>
        <taxon>eudicotyledons</taxon>
        <taxon>Gunneridae</taxon>
        <taxon>Pentapetalae</taxon>
        <taxon>asterids</taxon>
        <taxon>campanulids</taxon>
        <taxon>Asterales</taxon>
        <taxon>Asteraceae</taxon>
        <taxon>Asteroideae</taxon>
        <taxon>Anthemideae</taxon>
        <taxon>Artemisiinae</taxon>
        <taxon>Artemisia</taxon>
    </lineage>
</organism>
<sequence length="201" mass="22626">MSDSKIANARKWIIEHKLRSVGCLWLSGIVGSIAYNWSQPGMKTSVRIIHARGVTRVSAHLLQLSRQGIATSFDTDTRTQLDKKKIARMFYTGGLSFNLARNPYYLRSFMFAANQNLGGNVPPSCNKLRTTLVQQEKANVERLLQPLKDTWKEKGVSVVTDGWSDPQRRPLINFMATSAKGPMIIKAVVWVKLKPRSLLLI</sequence>
<dbReference type="AlphaFoldDB" id="A0A2U1M578"/>
<protein>
    <submittedName>
        <fullName evidence="8">Uncharacterized protein</fullName>
    </submittedName>
</protein>
<dbReference type="InterPro" id="IPR007667">
    <property type="entry name" value="Hypoxia_induced_domain"/>
</dbReference>
<keyword evidence="2 5" id="KW-0812">Transmembrane</keyword>
<feature type="domain" description="DUF659" evidence="7">
    <location>
        <begin position="123"/>
        <end position="188"/>
    </location>
</feature>
<dbReference type="OrthoDB" id="1937290at2759"/>
<keyword evidence="3 5" id="KW-1133">Transmembrane helix</keyword>
<evidence type="ECO:0000256" key="5">
    <source>
        <dbReference type="SAM" id="Phobius"/>
    </source>
</evidence>
<dbReference type="Proteomes" id="UP000245207">
    <property type="component" value="Unassembled WGS sequence"/>
</dbReference>
<dbReference type="InterPro" id="IPR040153">
    <property type="entry name" value="Rcf2"/>
</dbReference>
<keyword evidence="9" id="KW-1185">Reference proteome</keyword>
<dbReference type="PANTHER" id="PTHR28018:SF2">
    <property type="entry name" value="F18C1.18 PROTEIN-RELATED"/>
    <property type="match status" value="1"/>
</dbReference>
<evidence type="ECO:0000256" key="4">
    <source>
        <dbReference type="ARBA" id="ARBA00023136"/>
    </source>
</evidence>